<dbReference type="InterPro" id="IPR011006">
    <property type="entry name" value="CheY-like_superfamily"/>
</dbReference>
<evidence type="ECO:0000313" key="2">
    <source>
        <dbReference type="EMBL" id="UOE39711.1"/>
    </source>
</evidence>
<dbReference type="Proteomes" id="UP000831068">
    <property type="component" value="Plasmid unnamed2"/>
</dbReference>
<feature type="domain" description="Response regulatory" evidence="1">
    <location>
        <begin position="279"/>
        <end position="358"/>
    </location>
</feature>
<name>A0ABY4BKI4_9FLAO</name>
<proteinExistence type="predicted"/>
<gene>
    <name evidence="2" type="ORF">MTP08_14560</name>
</gene>
<protein>
    <submittedName>
        <fullName evidence="2">Response regulator</fullName>
    </submittedName>
</protein>
<dbReference type="Gene3D" id="3.40.50.2300">
    <property type="match status" value="1"/>
</dbReference>
<dbReference type="Pfam" id="PF00072">
    <property type="entry name" value="Response_reg"/>
    <property type="match status" value="1"/>
</dbReference>
<dbReference type="InterPro" id="IPR001789">
    <property type="entry name" value="Sig_transdc_resp-reg_receiver"/>
</dbReference>
<dbReference type="RefSeq" id="WP_243577848.1">
    <property type="nucleotide sequence ID" value="NZ_CP094531.1"/>
</dbReference>
<accession>A0ABY4BKI4</accession>
<organism evidence="2 3">
    <name type="scientific">Chryseobacterium oryzae</name>
    <dbReference type="NCBI Taxonomy" id="2929799"/>
    <lineage>
        <taxon>Bacteria</taxon>
        <taxon>Pseudomonadati</taxon>
        <taxon>Bacteroidota</taxon>
        <taxon>Flavobacteriia</taxon>
        <taxon>Flavobacteriales</taxon>
        <taxon>Weeksellaceae</taxon>
        <taxon>Chryseobacterium group</taxon>
        <taxon>Chryseobacterium</taxon>
    </lineage>
</organism>
<dbReference type="CDD" id="cd00156">
    <property type="entry name" value="REC"/>
    <property type="match status" value="1"/>
</dbReference>
<dbReference type="EMBL" id="CP094531">
    <property type="protein sequence ID" value="UOE39711.1"/>
    <property type="molecule type" value="Genomic_DNA"/>
</dbReference>
<sequence>MKTIYFHQKSGFEDRFEIALLNSMSNEESIKIQTFSKEQINKYLPSKFEYDADSFDVLLIPTVFDSSNYMSYDGIEFALFWYFHLIKKEKPFAIVLLGTESTSSFFQHCDYSNFLKCPNVHYVHFNYEKITAFLKRLDLKDFSSRDYLNALKNVNLKPSTSYKTHHSIANEWAIYRWSNTIGATDKDIEKIENKVENQLYFKYLQSIFPISDIPKIEENELKIKHLQDSKILYIDDEADKGWYEIFCKILVDINEVQEFDYLGDELKDKSQEEIINLSLNKIKEQDTDIVILDFRLHENDFTDDISEVTGLKILKEIKKINPGIQVIIFSATNKIWNLQALQNAGADGFIVKESPENSVESKFTEEIIRSFIYELYKANQRRFLKRVFNLLNKISSNILNKDSIDETEFDGFLKLTLKQTEIIKASAKKLELIDKSTIDIVYLNCFNFLEHFKNEYYLKYDTEDYAYYLGLEKSNVIRYSYNKNNFNITDHKIFVPNNVNDKPSFFNSLACIIVDYFGLCDYENILIVKLAKVTEKRNKFIHGSKDHFDQNELEIIIEIMEKLTNEMKE</sequence>
<evidence type="ECO:0000259" key="1">
    <source>
        <dbReference type="Pfam" id="PF00072"/>
    </source>
</evidence>
<reference evidence="2 3" key="1">
    <citation type="submission" date="2022-03" db="EMBL/GenBank/DDBJ databases">
        <title>Chryseobacterium sp. isolated from the Andong Sikhe.</title>
        <authorList>
            <person name="Won M."/>
            <person name="Kim S.-J."/>
            <person name="Kwon S.-W."/>
        </authorList>
    </citation>
    <scope>NUCLEOTIDE SEQUENCE [LARGE SCALE GENOMIC DNA]</scope>
    <source>
        <strain evidence="2 3">ADR-1</strain>
        <plasmid evidence="2 3">unnamed2</plasmid>
    </source>
</reference>
<keyword evidence="2" id="KW-0614">Plasmid</keyword>
<geneLocation type="plasmid" evidence="2 3">
    <name>unnamed2</name>
</geneLocation>
<dbReference type="SUPFAM" id="SSF52172">
    <property type="entry name" value="CheY-like"/>
    <property type="match status" value="1"/>
</dbReference>
<keyword evidence="3" id="KW-1185">Reference proteome</keyword>
<evidence type="ECO:0000313" key="3">
    <source>
        <dbReference type="Proteomes" id="UP000831068"/>
    </source>
</evidence>